<comment type="caution">
    <text evidence="1">The sequence shown here is derived from an EMBL/GenBank/DDBJ whole genome shotgun (WGS) entry which is preliminary data.</text>
</comment>
<evidence type="ECO:0000313" key="1">
    <source>
        <dbReference type="EMBL" id="RXZ69280.1"/>
    </source>
</evidence>
<dbReference type="SUPFAM" id="SSF55961">
    <property type="entry name" value="Bet v1-like"/>
    <property type="match status" value="1"/>
</dbReference>
<accession>A0A4Q2KXH6</accession>
<dbReference type="CDD" id="cd07820">
    <property type="entry name" value="SRPBCC_3"/>
    <property type="match status" value="1"/>
</dbReference>
<dbReference type="AlphaFoldDB" id="A0A4Q2KXH6"/>
<dbReference type="InterPro" id="IPR023393">
    <property type="entry name" value="START-like_dom_sf"/>
</dbReference>
<protein>
    <submittedName>
        <fullName evidence="1">Cyclase</fullName>
    </submittedName>
</protein>
<dbReference type="EMBL" id="SDPN01000022">
    <property type="protein sequence ID" value="RXZ69280.1"/>
    <property type="molecule type" value="Genomic_DNA"/>
</dbReference>
<sequence length="150" mass="16837">MTVEFECRTRLSLSVQEAFDRSRSIDAHTASMAASREHAVAGVTSGLIGLDEEVTWRAWHFGVPIRLTSRITRMSPPHVFVDEQVKGPFRSFRHEHRFMPDSGGGTIMIDRVRLVAPLGVLGWLAELVVGPYLQRLIERRNAFLRDAAPG</sequence>
<reference evidence="1 2" key="1">
    <citation type="submission" date="2019-01" db="EMBL/GenBank/DDBJ databases">
        <title>Agromyces.</title>
        <authorList>
            <person name="Li J."/>
        </authorList>
    </citation>
    <scope>NUCLEOTIDE SEQUENCE [LARGE SCALE GENOMIC DNA]</scope>
    <source>
        <strain evidence="1 2">DSM 15934</strain>
    </source>
</reference>
<dbReference type="Gene3D" id="3.30.530.20">
    <property type="match status" value="1"/>
</dbReference>
<gene>
    <name evidence="1" type="ORF">ESP51_12425</name>
</gene>
<organism evidence="1 2">
    <name type="scientific">Agromyces albus</name>
    <dbReference type="NCBI Taxonomy" id="205332"/>
    <lineage>
        <taxon>Bacteria</taxon>
        <taxon>Bacillati</taxon>
        <taxon>Actinomycetota</taxon>
        <taxon>Actinomycetes</taxon>
        <taxon>Micrococcales</taxon>
        <taxon>Microbacteriaceae</taxon>
        <taxon>Agromyces</taxon>
    </lineage>
</organism>
<dbReference type="Proteomes" id="UP000293865">
    <property type="component" value="Unassembled WGS sequence"/>
</dbReference>
<name>A0A4Q2KXH6_9MICO</name>
<keyword evidence="2" id="KW-1185">Reference proteome</keyword>
<dbReference type="RefSeq" id="WP_129521216.1">
    <property type="nucleotide sequence ID" value="NZ_SDPN01000022.1"/>
</dbReference>
<proteinExistence type="predicted"/>
<evidence type="ECO:0000313" key="2">
    <source>
        <dbReference type="Proteomes" id="UP000293865"/>
    </source>
</evidence>
<dbReference type="OrthoDB" id="9801773at2"/>